<feature type="domain" description="PBP" evidence="1">
    <location>
        <begin position="5"/>
        <end position="203"/>
    </location>
</feature>
<proteinExistence type="predicted"/>
<dbReference type="AlphaFoldDB" id="A0A6J4RNX5"/>
<dbReference type="InterPro" id="IPR052738">
    <property type="entry name" value="ABC-Tungstate_binding"/>
</dbReference>
<gene>
    <name evidence="2" type="ORF">AVDCRST_MAG65-775</name>
</gene>
<feature type="non-terminal residue" evidence="2">
    <location>
        <position position="1"/>
    </location>
</feature>
<dbReference type="SUPFAM" id="SSF53850">
    <property type="entry name" value="Periplasmic binding protein-like II"/>
    <property type="match status" value="1"/>
</dbReference>
<protein>
    <submittedName>
        <fullName evidence="2">Tungstate ABC transporter, substrate-binding protein</fullName>
    </submittedName>
</protein>
<dbReference type="PANTHER" id="PTHR37945">
    <property type="entry name" value="EXTRACELLULAR TUNGSTATE BINDING PROTEIN"/>
    <property type="match status" value="1"/>
</dbReference>
<dbReference type="PANTHER" id="PTHR37945:SF1">
    <property type="entry name" value="EXTRACELLULAR TUNGSTATE BINDING PROTEIN"/>
    <property type="match status" value="1"/>
</dbReference>
<dbReference type="Gene3D" id="3.40.190.10">
    <property type="entry name" value="Periplasmic binding protein-like II"/>
    <property type="match status" value="2"/>
</dbReference>
<accession>A0A6J4RNX5</accession>
<reference evidence="2" key="1">
    <citation type="submission" date="2020-02" db="EMBL/GenBank/DDBJ databases">
        <authorList>
            <person name="Meier V. D."/>
        </authorList>
    </citation>
    <scope>NUCLEOTIDE SEQUENCE</scope>
    <source>
        <strain evidence="2">AVDCRST_MAG65</strain>
    </source>
</reference>
<sequence>ELVPAFEEAEGYTVKTVAVGSGQAIEMGERGEADVVLAHSPEAEQELMDSGVAGSRKVVMHNDFVVVGPESDPAKVEGEKAVDAFKRIAERLAPFVSRGDESGTNAKELSLWEDAGVQPRGTWYQETGSGMGATLTIAAEKEAYTLADRGTYLSNPQARDLALMVDGGAGLLNVYHVIDIDAKAGERVNEAGGDAFARWVVSPDAQRIIGSFGEEEYGEALFTPDAGRSAAEIAAEA</sequence>
<organism evidence="2">
    <name type="scientific">uncultured Solirubrobacteraceae bacterium</name>
    <dbReference type="NCBI Taxonomy" id="1162706"/>
    <lineage>
        <taxon>Bacteria</taxon>
        <taxon>Bacillati</taxon>
        <taxon>Actinomycetota</taxon>
        <taxon>Thermoleophilia</taxon>
        <taxon>Solirubrobacterales</taxon>
        <taxon>Solirubrobacteraceae</taxon>
        <taxon>environmental samples</taxon>
    </lineage>
</organism>
<dbReference type="EMBL" id="CADCVL010000128">
    <property type="protein sequence ID" value="CAA9471196.1"/>
    <property type="molecule type" value="Genomic_DNA"/>
</dbReference>
<evidence type="ECO:0000313" key="2">
    <source>
        <dbReference type="EMBL" id="CAA9471196.1"/>
    </source>
</evidence>
<dbReference type="InterPro" id="IPR024370">
    <property type="entry name" value="PBP_domain"/>
</dbReference>
<dbReference type="Pfam" id="PF12849">
    <property type="entry name" value="PBP_like_2"/>
    <property type="match status" value="1"/>
</dbReference>
<evidence type="ECO:0000259" key="1">
    <source>
        <dbReference type="Pfam" id="PF12849"/>
    </source>
</evidence>
<name>A0A6J4RNX5_9ACTN</name>